<dbReference type="InterPro" id="IPR012317">
    <property type="entry name" value="Poly(ADP-ribose)pol_cat_dom"/>
</dbReference>
<dbReference type="Pfam" id="PF23254">
    <property type="entry name" value="KH_PARP14_8"/>
    <property type="match status" value="1"/>
</dbReference>
<dbReference type="FunFam" id="3.90.228.10:FF:000008">
    <property type="entry name" value="Poly [ADP-ribose] polymerase"/>
    <property type="match status" value="1"/>
</dbReference>
<dbReference type="CDD" id="cd01439">
    <property type="entry name" value="TCCD_inducible_PARP_like"/>
    <property type="match status" value="1"/>
</dbReference>
<evidence type="ECO:0000256" key="4">
    <source>
        <dbReference type="ARBA" id="ARBA00023027"/>
    </source>
</evidence>
<dbReference type="InterPro" id="IPR037197">
    <property type="entry name" value="WWE_dom_sf"/>
</dbReference>
<dbReference type="CDD" id="cd02907">
    <property type="entry name" value="Macro_Af1521_BAL-like"/>
    <property type="match status" value="1"/>
</dbReference>
<dbReference type="EMBL" id="KB309044">
    <property type="protein sequence ID" value="ELT95659.1"/>
    <property type="molecule type" value="Genomic_DNA"/>
</dbReference>
<keyword evidence="2 7" id="KW-0328">Glycosyltransferase</keyword>
<feature type="domain" description="RRM" evidence="8">
    <location>
        <begin position="377"/>
        <end position="454"/>
    </location>
</feature>
<dbReference type="SUPFAM" id="SSF54928">
    <property type="entry name" value="RNA-binding domain, RBD"/>
    <property type="match status" value="1"/>
</dbReference>
<evidence type="ECO:0000259" key="8">
    <source>
        <dbReference type="PROSITE" id="PS50102"/>
    </source>
</evidence>
<dbReference type="Pfam" id="PF23085">
    <property type="entry name" value="RRM_PARP14_3"/>
    <property type="match status" value="2"/>
</dbReference>
<organism evidence="11">
    <name type="scientific">Capitella teleta</name>
    <name type="common">Polychaete worm</name>
    <dbReference type="NCBI Taxonomy" id="283909"/>
    <lineage>
        <taxon>Eukaryota</taxon>
        <taxon>Metazoa</taxon>
        <taxon>Spiralia</taxon>
        <taxon>Lophotrochozoa</taxon>
        <taxon>Annelida</taxon>
        <taxon>Polychaeta</taxon>
        <taxon>Sedentaria</taxon>
        <taxon>Scolecida</taxon>
        <taxon>Capitellidae</taxon>
        <taxon>Capitella</taxon>
    </lineage>
</organism>
<dbReference type="SUPFAM" id="SSF52949">
    <property type="entry name" value="Macro domain-like"/>
    <property type="match status" value="1"/>
</dbReference>
<dbReference type="PROSITE" id="PS51059">
    <property type="entry name" value="PARP_CATALYTIC"/>
    <property type="match status" value="1"/>
</dbReference>
<dbReference type="Pfam" id="PF01661">
    <property type="entry name" value="Macro"/>
    <property type="match status" value="1"/>
</dbReference>
<dbReference type="Pfam" id="PF00644">
    <property type="entry name" value="PARP"/>
    <property type="match status" value="1"/>
</dbReference>
<evidence type="ECO:0000256" key="5">
    <source>
        <dbReference type="ARBA" id="ARBA00023242"/>
    </source>
</evidence>
<protein>
    <recommendedName>
        <fullName evidence="7">Poly [ADP-ribose] polymerase</fullName>
        <shortName evidence="7">PARP</shortName>
        <ecNumber evidence="7">2.4.2.-</ecNumber>
    </recommendedName>
</protein>
<keyword evidence="6" id="KW-0694">RNA-binding</keyword>
<comment type="subcellular location">
    <subcellularLocation>
        <location evidence="1">Nucleus</location>
    </subcellularLocation>
</comment>
<dbReference type="PANTHER" id="PTHR14453:SF67">
    <property type="entry name" value="POLY [ADP-RIBOSE] POLYMERASE"/>
    <property type="match status" value="1"/>
</dbReference>
<dbReference type="Pfam" id="PF23084">
    <property type="entry name" value="KH_PARP14_1"/>
    <property type="match status" value="1"/>
</dbReference>
<dbReference type="OrthoDB" id="6133115at2759"/>
<dbReference type="GO" id="GO:0005634">
    <property type="term" value="C:nucleus"/>
    <property type="evidence" value="ECO:0007669"/>
    <property type="project" value="UniProtKB-SubCell"/>
</dbReference>
<feature type="domain" description="RRM" evidence="8">
    <location>
        <begin position="291"/>
        <end position="369"/>
    </location>
</feature>
<dbReference type="PROSITE" id="PS51154">
    <property type="entry name" value="MACRO"/>
    <property type="match status" value="1"/>
</dbReference>
<keyword evidence="13" id="KW-1185">Reference proteome</keyword>
<dbReference type="SUPFAM" id="SSF56399">
    <property type="entry name" value="ADP-ribosylation"/>
    <property type="match status" value="1"/>
</dbReference>
<evidence type="ECO:0000256" key="1">
    <source>
        <dbReference type="ARBA" id="ARBA00004123"/>
    </source>
</evidence>
<feature type="domain" description="RRM" evidence="8">
    <location>
        <begin position="111"/>
        <end position="186"/>
    </location>
</feature>
<keyword evidence="3 7" id="KW-0808">Transferase</keyword>
<dbReference type="InterPro" id="IPR012677">
    <property type="entry name" value="Nucleotide-bd_a/b_plait_sf"/>
</dbReference>
<gene>
    <name evidence="11" type="ORF">CAPTEDRAFT_222668</name>
</gene>
<reference evidence="11 13" key="2">
    <citation type="journal article" date="2013" name="Nature">
        <title>Insights into bilaterian evolution from three spiralian genomes.</title>
        <authorList>
            <person name="Simakov O."/>
            <person name="Marletaz F."/>
            <person name="Cho S.J."/>
            <person name="Edsinger-Gonzales E."/>
            <person name="Havlak P."/>
            <person name="Hellsten U."/>
            <person name="Kuo D.H."/>
            <person name="Larsson T."/>
            <person name="Lv J."/>
            <person name="Arendt D."/>
            <person name="Savage R."/>
            <person name="Osoegawa K."/>
            <person name="de Jong P."/>
            <person name="Grimwood J."/>
            <person name="Chapman J.A."/>
            <person name="Shapiro H."/>
            <person name="Aerts A."/>
            <person name="Otillar R.P."/>
            <person name="Terry A.Y."/>
            <person name="Boore J.L."/>
            <person name="Grigoriev I.V."/>
            <person name="Lindberg D.R."/>
            <person name="Seaver E.C."/>
            <person name="Weisblat D.A."/>
            <person name="Putnam N.H."/>
            <person name="Rokhsar D.S."/>
        </authorList>
    </citation>
    <scope>NUCLEOTIDE SEQUENCE</scope>
    <source>
        <strain evidence="11 13">I ESC-2004</strain>
    </source>
</reference>
<proteinExistence type="predicted"/>
<reference evidence="12" key="3">
    <citation type="submission" date="2015-06" db="UniProtKB">
        <authorList>
            <consortium name="EnsemblMetazoa"/>
        </authorList>
    </citation>
    <scope>IDENTIFICATION</scope>
</reference>
<dbReference type="Proteomes" id="UP000014760">
    <property type="component" value="Unassembled WGS sequence"/>
</dbReference>
<dbReference type="SMART" id="SM00506">
    <property type="entry name" value="A1pp"/>
    <property type="match status" value="1"/>
</dbReference>
<dbReference type="InterPro" id="IPR057044">
    <property type="entry name" value="PARP14_KH_1"/>
</dbReference>
<dbReference type="STRING" id="283909.R7TPS2"/>
<dbReference type="GO" id="GO:0003723">
    <property type="term" value="F:RNA binding"/>
    <property type="evidence" value="ECO:0007669"/>
    <property type="project" value="UniProtKB-UniRule"/>
</dbReference>
<dbReference type="InterPro" id="IPR000504">
    <property type="entry name" value="RRM_dom"/>
</dbReference>
<reference evidence="13" key="1">
    <citation type="submission" date="2012-12" db="EMBL/GenBank/DDBJ databases">
        <authorList>
            <person name="Hellsten U."/>
            <person name="Grimwood J."/>
            <person name="Chapman J.A."/>
            <person name="Shapiro H."/>
            <person name="Aerts A."/>
            <person name="Otillar R.P."/>
            <person name="Terry A.Y."/>
            <person name="Boore J.L."/>
            <person name="Simakov O."/>
            <person name="Marletaz F."/>
            <person name="Cho S.-J."/>
            <person name="Edsinger-Gonzales E."/>
            <person name="Havlak P."/>
            <person name="Kuo D.-H."/>
            <person name="Larsson T."/>
            <person name="Lv J."/>
            <person name="Arendt D."/>
            <person name="Savage R."/>
            <person name="Osoegawa K."/>
            <person name="de Jong P."/>
            <person name="Lindberg D.R."/>
            <person name="Seaver E.C."/>
            <person name="Weisblat D.A."/>
            <person name="Putnam N.H."/>
            <person name="Grigoriev I.V."/>
            <person name="Rokhsar D.S."/>
        </authorList>
    </citation>
    <scope>NUCLEOTIDE SEQUENCE</scope>
    <source>
        <strain evidence="13">I ESC-2004</strain>
    </source>
</reference>
<evidence type="ECO:0000313" key="12">
    <source>
        <dbReference type="EnsemblMetazoa" id="CapteP222668"/>
    </source>
</evidence>
<evidence type="ECO:0000313" key="13">
    <source>
        <dbReference type="Proteomes" id="UP000014760"/>
    </source>
</evidence>
<dbReference type="EMBL" id="AMQN01002380">
    <property type="status" value="NOT_ANNOTATED_CDS"/>
    <property type="molecule type" value="Genomic_DNA"/>
</dbReference>
<evidence type="ECO:0000313" key="11">
    <source>
        <dbReference type="EMBL" id="ELT95659.1"/>
    </source>
</evidence>
<dbReference type="EnsemblMetazoa" id="CapteT222668">
    <property type="protein sequence ID" value="CapteP222668"/>
    <property type="gene ID" value="CapteG222668"/>
</dbReference>
<dbReference type="Gene3D" id="3.30.70.330">
    <property type="match status" value="4"/>
</dbReference>
<dbReference type="InterPro" id="IPR035979">
    <property type="entry name" value="RBD_domain_sf"/>
</dbReference>
<dbReference type="PROSITE" id="PS50102">
    <property type="entry name" value="RRM"/>
    <property type="match status" value="3"/>
</dbReference>
<evidence type="ECO:0000256" key="3">
    <source>
        <dbReference type="ARBA" id="ARBA00022679"/>
    </source>
</evidence>
<keyword evidence="4 7" id="KW-0520">NAD</keyword>
<dbReference type="OMA" id="DHWLQGS"/>
<feature type="domain" description="PARP catalytic" evidence="9">
    <location>
        <begin position="1507"/>
        <end position="1702"/>
    </location>
</feature>
<dbReference type="Gene3D" id="3.90.228.10">
    <property type="match status" value="1"/>
</dbReference>
<dbReference type="SMART" id="SM00360">
    <property type="entry name" value="RRM"/>
    <property type="match status" value="4"/>
</dbReference>
<dbReference type="GO" id="GO:0003714">
    <property type="term" value="F:transcription corepressor activity"/>
    <property type="evidence" value="ECO:0007669"/>
    <property type="project" value="TreeGrafter"/>
</dbReference>
<name>R7TPS2_CAPTE</name>
<dbReference type="InterPro" id="IPR057049">
    <property type="entry name" value="PARP14_KH_8"/>
</dbReference>
<accession>R7TPS2</accession>
<dbReference type="PANTHER" id="PTHR14453">
    <property type="entry name" value="PARP/ZINC FINGER CCCH TYPE DOMAIN CONTAINING PROTEIN"/>
    <property type="match status" value="1"/>
</dbReference>
<dbReference type="InterPro" id="IPR052056">
    <property type="entry name" value="Mono-ARTD/PARP"/>
</dbReference>
<dbReference type="InterPro" id="IPR002589">
    <property type="entry name" value="Macro_dom"/>
</dbReference>
<dbReference type="EC" id="2.4.2.-" evidence="7"/>
<feature type="domain" description="Macro" evidence="10">
    <location>
        <begin position="1116"/>
        <end position="1298"/>
    </location>
</feature>
<dbReference type="Gene3D" id="3.30.720.50">
    <property type="match status" value="1"/>
</dbReference>
<evidence type="ECO:0000256" key="7">
    <source>
        <dbReference type="RuleBase" id="RU362114"/>
    </source>
</evidence>
<dbReference type="InterPro" id="IPR043472">
    <property type="entry name" value="Macro_dom-like"/>
</dbReference>
<evidence type="ECO:0000256" key="2">
    <source>
        <dbReference type="ARBA" id="ARBA00022676"/>
    </source>
</evidence>
<dbReference type="GO" id="GO:0010629">
    <property type="term" value="P:negative regulation of gene expression"/>
    <property type="evidence" value="ECO:0007669"/>
    <property type="project" value="TreeGrafter"/>
</dbReference>
<sequence length="1702" mass="191412">MAIKLCNVPCSMTAEMLEELLENWHGRPLSPGTYISIDEETHEAIVTFGDAAEADTMAGYQTIDFKDVTMMVEKLSLPTASELAEVVSIVDYVDDHDEATEFTTLSQNYKRKIVVSGVGELDEDRMRLMFANKNKCGGGPIESITFDKISGTALIVYEEESDASNVLENEEIVIFGHVLRISRPVVQGETQMKKKLVGIPHGAVKGDIELPMKHTETQKLNQLREFVMVTLPCSTCMLQTRFNTTCLENAIVAAADNIQKCKQLKRKGCAIKAEYIQEEVVAPETTSFQSRVISVTNLSKDDHVTSVKLLFENQRRSGGGPVESFEYVEEGYHVITFTSPTDALNIYEYSLSEGIQWNGRPLNIHLLEPLQGNARSHAITVDNLDPASMSEEILNLYFEDARSSNGGPVRSIVVREGGRSAVVCFSDQADAKNVVRKQSHVLNGIALHVASLRPRPPPRLIKNPVEDNTLFLWGIPCSADVETIRMFVEEAAGCTVSRISFGVEPGKALLLFDNQPNYPALRRQCTRYPMLGQMVQVERVPQSRSIQVSGFSTSLQILELYFECNNRSSGEEVESTRKYNEYAIITFKDKNTLDRILSRDHVLEEHKLVIRKYFDCLGVLPVDHDDSLPGEPMPNDIIIKIEDEAVLKFLLQTTNMRQAAEVNLRAAECQISWPNRTSEPLILKCTLNRNTDGFYRASKEWEDNVNQRIHSMLSELTSEKFTVVSKIWQKFSTKIDEVIQNQDSQKLSITLSKSDSLCSITGKKTHVKEVSEELKEMVEMLMMEDAFMKRKISDKVLLKEHWQKLILLGPELDKVKSKYPELSIDFTPPKSDTLSFEGRYGEIQEAKEHVLSVLRNIPRKVMTAKATTNILLSLPGMKQPILRRMNGRRLVWDPSVHVAAVVIYTLDEGDLEIGINSIREVIKEHILNFRSAKEQMLMKALTDLEMKFKGRISYEIHDNLLELSVSWDAEHRVMTKINDIVQDPAKKQTFSVNLGIVRLLKAHMTEKLNGICKQFHSSDCRYGFDDVSGITLTCVESQFDTFHAAFMDVINVVYNAEAKFKEPGFGKFLSTQKGRDRMKALEHRHHICIHINGKSGGTTEASTEHSAVESDAAMLEAAPCTVQAGNCTISVHCGSILQCKADVLVSAANKKLDHVRGIAKAIIDEGGEEIQEECRKHVAENGEIEVAEVYVSKPGQLRTYKHIMHAVGPEWKGGDDKEDELLGKCITNILREAEKKKAKSIAIPAISTGTYGYPIRKATDVIVTAIKDYNSNTIDEILLVDIREEAVNSFCHALSEAFHQDVPIPVTAGRRRDYEPDRPTLSVYAATENDMKAAIADIKTMVHEECMKEHVNSDRDKNAIANLDAVQLDGILELQRRHDVQINTKDADTKGITIEGLTRDVAVAKNSILEIIRETEHRIRDCEEGRLLSNQVKWQYLPTGKETFLDYPDDLNALIEKAHAKSLGSVQFKSNKGDVFTIKFDDMIESKHGCNEEQKVKRLSKEYGPQVPELWSPMSGSDPYYCFDLSPNSAEYQKVAHNFASTGGCNIVKIQRVQNKTLYLQYQVYKNERDQVNGILQNEKLLWHGTSHDTVKKICAQGFNRNYCGKNATAYGAGSYFAVNASYSMQHSYSPPSPYGLRYIFQARVVTGQSTKGHSRLRDPPPKNPARPDILFDSVCDQPFQPSMFVVFSDPVAYPEYIVVFR</sequence>
<evidence type="ECO:0000256" key="6">
    <source>
        <dbReference type="PROSITE-ProRule" id="PRU00176"/>
    </source>
</evidence>
<dbReference type="SUPFAM" id="SSF117839">
    <property type="entry name" value="WWE domain"/>
    <property type="match status" value="1"/>
</dbReference>
<keyword evidence="5" id="KW-0539">Nucleus</keyword>
<dbReference type="HOGENOM" id="CLU_240842_0_0_1"/>
<dbReference type="GO" id="GO:0005737">
    <property type="term" value="C:cytoplasm"/>
    <property type="evidence" value="ECO:0007669"/>
    <property type="project" value="TreeGrafter"/>
</dbReference>
<evidence type="ECO:0000259" key="9">
    <source>
        <dbReference type="PROSITE" id="PS51059"/>
    </source>
</evidence>
<dbReference type="GO" id="GO:0003950">
    <property type="term" value="F:NAD+ poly-ADP-ribosyltransferase activity"/>
    <property type="evidence" value="ECO:0007669"/>
    <property type="project" value="UniProtKB-UniRule"/>
</dbReference>
<dbReference type="Gene3D" id="3.40.220.10">
    <property type="entry name" value="Leucine Aminopeptidase, subunit E, domain 1"/>
    <property type="match status" value="1"/>
</dbReference>
<evidence type="ECO:0000259" key="10">
    <source>
        <dbReference type="PROSITE" id="PS51154"/>
    </source>
</evidence>